<protein>
    <submittedName>
        <fullName evidence="2">Uncharacterized protein</fullName>
    </submittedName>
</protein>
<name>S8AVE4_DACHA</name>
<proteinExistence type="predicted"/>
<evidence type="ECO:0000313" key="3">
    <source>
        <dbReference type="Proteomes" id="UP000015100"/>
    </source>
</evidence>
<keyword evidence="3" id="KW-1185">Reference proteome</keyword>
<evidence type="ECO:0000313" key="2">
    <source>
        <dbReference type="EMBL" id="EPS44936.1"/>
    </source>
</evidence>
<dbReference type="OMA" id="QPRRFTH"/>
<feature type="region of interest" description="Disordered" evidence="1">
    <location>
        <begin position="50"/>
        <end position="123"/>
    </location>
</feature>
<evidence type="ECO:0000256" key="1">
    <source>
        <dbReference type="SAM" id="MobiDB-lite"/>
    </source>
</evidence>
<sequence length="135" mass="14661">MSLQPVSHNALVGSDKPRIPNLKLGGNTFSTKDLNAQEWSQAVLNELENVRAATPSTTDSQRITRDPEIPNSVADQNTHSNLPNHRIQTGGSNPNETQPDSRGKIQLDVPQRPQAGAPAESNRTINIVKKIPGAW</sequence>
<dbReference type="EMBL" id="AQGS01000025">
    <property type="protein sequence ID" value="EPS44936.1"/>
    <property type="molecule type" value="Genomic_DNA"/>
</dbReference>
<dbReference type="OrthoDB" id="5336082at2759"/>
<gene>
    <name evidence="2" type="ORF">H072_1074</name>
</gene>
<feature type="compositionally biased region" description="Polar residues" evidence="1">
    <location>
        <begin position="73"/>
        <end position="98"/>
    </location>
</feature>
<organism evidence="2 3">
    <name type="scientific">Dactylellina haptotyla (strain CBS 200.50)</name>
    <name type="common">Nematode-trapping fungus</name>
    <name type="synonym">Monacrosporium haptotylum</name>
    <dbReference type="NCBI Taxonomy" id="1284197"/>
    <lineage>
        <taxon>Eukaryota</taxon>
        <taxon>Fungi</taxon>
        <taxon>Dikarya</taxon>
        <taxon>Ascomycota</taxon>
        <taxon>Pezizomycotina</taxon>
        <taxon>Orbiliomycetes</taxon>
        <taxon>Orbiliales</taxon>
        <taxon>Orbiliaceae</taxon>
        <taxon>Dactylellina</taxon>
    </lineage>
</organism>
<dbReference type="HOGENOM" id="CLU_1885680_0_0_1"/>
<comment type="caution">
    <text evidence="2">The sequence shown here is derived from an EMBL/GenBank/DDBJ whole genome shotgun (WGS) entry which is preliminary data.</text>
</comment>
<dbReference type="AlphaFoldDB" id="S8AVE4"/>
<reference evidence="3" key="2">
    <citation type="submission" date="2013-04" db="EMBL/GenBank/DDBJ databases">
        <title>Genomic mechanisms accounting for the adaptation to parasitism in nematode-trapping fungi.</title>
        <authorList>
            <person name="Ahren D.G."/>
        </authorList>
    </citation>
    <scope>NUCLEOTIDE SEQUENCE [LARGE SCALE GENOMIC DNA]</scope>
    <source>
        <strain evidence="3">CBS 200.50</strain>
    </source>
</reference>
<dbReference type="Proteomes" id="UP000015100">
    <property type="component" value="Unassembled WGS sequence"/>
</dbReference>
<reference evidence="2 3" key="1">
    <citation type="journal article" date="2013" name="PLoS Genet.">
        <title>Genomic mechanisms accounting for the adaptation to parasitism in nematode-trapping fungi.</title>
        <authorList>
            <person name="Meerupati T."/>
            <person name="Andersson K.M."/>
            <person name="Friman E."/>
            <person name="Kumar D."/>
            <person name="Tunlid A."/>
            <person name="Ahren D."/>
        </authorList>
    </citation>
    <scope>NUCLEOTIDE SEQUENCE [LARGE SCALE GENOMIC DNA]</scope>
    <source>
        <strain evidence="2 3">CBS 200.50</strain>
    </source>
</reference>
<accession>S8AVE4</accession>
<feature type="region of interest" description="Disordered" evidence="1">
    <location>
        <begin position="1"/>
        <end position="30"/>
    </location>
</feature>